<organism evidence="1 2">
    <name type="scientific">Persea americana</name>
    <name type="common">Avocado</name>
    <dbReference type="NCBI Taxonomy" id="3435"/>
    <lineage>
        <taxon>Eukaryota</taxon>
        <taxon>Viridiplantae</taxon>
        <taxon>Streptophyta</taxon>
        <taxon>Embryophyta</taxon>
        <taxon>Tracheophyta</taxon>
        <taxon>Spermatophyta</taxon>
        <taxon>Magnoliopsida</taxon>
        <taxon>Magnoliidae</taxon>
        <taxon>Laurales</taxon>
        <taxon>Lauraceae</taxon>
        <taxon>Persea</taxon>
    </lineage>
</organism>
<comment type="caution">
    <text evidence="1">The sequence shown here is derived from an EMBL/GenBank/DDBJ whole genome shotgun (WGS) entry which is preliminary data.</text>
</comment>
<proteinExistence type="predicted"/>
<protein>
    <submittedName>
        <fullName evidence="1">Uncharacterized protein</fullName>
    </submittedName>
</protein>
<evidence type="ECO:0000313" key="1">
    <source>
        <dbReference type="EMBL" id="KAJ8639492.1"/>
    </source>
</evidence>
<dbReference type="EMBL" id="CM056813">
    <property type="protein sequence ID" value="KAJ8639492.1"/>
    <property type="molecule type" value="Genomic_DNA"/>
</dbReference>
<keyword evidence="2" id="KW-1185">Reference proteome</keyword>
<name>A0ACC2M167_PERAE</name>
<sequence length="104" mass="12567">MKTKFCGKDVLVLAPPWPDFLPGSRNEEVGDHVLEILNWRLCECWELLDMIFSRLLLDFIVLVAGFYLFYFDHRHLWMLKIFGNNKVVIFVYCRDLWVYFGLWM</sequence>
<reference evidence="1 2" key="1">
    <citation type="journal article" date="2022" name="Hortic Res">
        <title>A haplotype resolved chromosomal level avocado genome allows analysis of novel avocado genes.</title>
        <authorList>
            <person name="Nath O."/>
            <person name="Fletcher S.J."/>
            <person name="Hayward A."/>
            <person name="Shaw L.M."/>
            <person name="Masouleh A.K."/>
            <person name="Furtado A."/>
            <person name="Henry R.J."/>
            <person name="Mitter N."/>
        </authorList>
    </citation>
    <scope>NUCLEOTIDE SEQUENCE [LARGE SCALE GENOMIC DNA]</scope>
    <source>
        <strain evidence="2">cv. Hass</strain>
    </source>
</reference>
<evidence type="ECO:0000313" key="2">
    <source>
        <dbReference type="Proteomes" id="UP001234297"/>
    </source>
</evidence>
<gene>
    <name evidence="1" type="ORF">MRB53_016186</name>
</gene>
<dbReference type="Proteomes" id="UP001234297">
    <property type="component" value="Chromosome 5"/>
</dbReference>
<accession>A0ACC2M167</accession>